<evidence type="ECO:0000256" key="1">
    <source>
        <dbReference type="SAM" id="MobiDB-lite"/>
    </source>
</evidence>
<dbReference type="AlphaFoldDB" id="A0A0N4V133"/>
<reference evidence="2 3" key="2">
    <citation type="submission" date="2018-10" db="EMBL/GenBank/DDBJ databases">
        <authorList>
            <consortium name="Pathogen Informatics"/>
        </authorList>
    </citation>
    <scope>NUCLEOTIDE SEQUENCE [LARGE SCALE GENOMIC DNA]</scope>
</reference>
<feature type="region of interest" description="Disordered" evidence="1">
    <location>
        <begin position="84"/>
        <end position="109"/>
    </location>
</feature>
<gene>
    <name evidence="2" type="ORF">EVEC_LOCUS3357</name>
</gene>
<protein>
    <submittedName>
        <fullName evidence="2 4">Uncharacterized protein</fullName>
    </submittedName>
</protein>
<evidence type="ECO:0000313" key="2">
    <source>
        <dbReference type="EMBL" id="VDD88214.1"/>
    </source>
</evidence>
<name>A0A0N4V133_ENTVE</name>
<evidence type="ECO:0000313" key="4">
    <source>
        <dbReference type="WBParaSite" id="EVEC_0000364901-mRNA-1"/>
    </source>
</evidence>
<evidence type="ECO:0000313" key="3">
    <source>
        <dbReference type="Proteomes" id="UP000274131"/>
    </source>
</evidence>
<keyword evidence="3" id="KW-1185">Reference proteome</keyword>
<feature type="compositionally biased region" description="Polar residues" evidence="1">
    <location>
        <begin position="84"/>
        <end position="96"/>
    </location>
</feature>
<feature type="compositionally biased region" description="Low complexity" evidence="1">
    <location>
        <begin position="97"/>
        <end position="109"/>
    </location>
</feature>
<accession>A0A0N4V133</accession>
<proteinExistence type="predicted"/>
<dbReference type="EMBL" id="UXUI01007575">
    <property type="protein sequence ID" value="VDD88214.1"/>
    <property type="molecule type" value="Genomic_DNA"/>
</dbReference>
<dbReference type="WBParaSite" id="EVEC_0000364901-mRNA-1">
    <property type="protein sequence ID" value="EVEC_0000364901-mRNA-1"/>
    <property type="gene ID" value="EVEC_0000364901"/>
</dbReference>
<dbReference type="Proteomes" id="UP000274131">
    <property type="component" value="Unassembled WGS sequence"/>
</dbReference>
<organism evidence="4">
    <name type="scientific">Enterobius vermicularis</name>
    <name type="common">Human pinworm</name>
    <dbReference type="NCBI Taxonomy" id="51028"/>
    <lineage>
        <taxon>Eukaryota</taxon>
        <taxon>Metazoa</taxon>
        <taxon>Ecdysozoa</taxon>
        <taxon>Nematoda</taxon>
        <taxon>Chromadorea</taxon>
        <taxon>Rhabditida</taxon>
        <taxon>Spirurina</taxon>
        <taxon>Oxyuridomorpha</taxon>
        <taxon>Oxyuroidea</taxon>
        <taxon>Oxyuridae</taxon>
        <taxon>Enterobius</taxon>
    </lineage>
</organism>
<reference evidence="4" key="1">
    <citation type="submission" date="2016-04" db="UniProtKB">
        <authorList>
            <consortium name="WormBaseParasite"/>
        </authorList>
    </citation>
    <scope>IDENTIFICATION</scope>
</reference>
<sequence length="270" mass="29476">MFFKTITDRITFFGDKRKTSLNIRFVDGYNECFKEVQKFNVSGNLSLELLEHNSKLHNHLSKSLKQLKQINQLKLDSFDDANQQTNITGSDASPSNSQTSPSIVSSGSPSLSETILDALDGTIKNSFITIKRRRKLSSQGGIENQVVPLPSTFCMPRPVPNRTNVTTNSAAALTPGASLGTIGASLTSTESRQPLMLNNFDPTYIARLIETTSNLLKYSCPTPWPISTNISSFYGISSIGGDGGGGCGATNCNDLLTLNSLWNQNLWRPF</sequence>